<evidence type="ECO:0000313" key="2">
    <source>
        <dbReference type="EMBL" id="TZE82683.1"/>
    </source>
</evidence>
<reference evidence="2 3" key="1">
    <citation type="submission" date="2019-08" db="EMBL/GenBank/DDBJ databases">
        <title>Calorimonas adulescens gen. nov., sp. nov., an anaerobic thermophilic bacterium from Sakhalin hot spring.</title>
        <authorList>
            <person name="Khomyakova M.A."/>
            <person name="Merkel A.Y."/>
            <person name="Novikov A."/>
            <person name="Bonch-Osmolovskaya E.A."/>
            <person name="Slobodkin A.I."/>
        </authorList>
    </citation>
    <scope>NUCLEOTIDE SEQUENCE [LARGE SCALE GENOMIC DNA]</scope>
    <source>
        <strain evidence="2 3">A05MB</strain>
    </source>
</reference>
<dbReference type="AlphaFoldDB" id="A0A5D8QGN5"/>
<name>A0A5D8QGN5_9THEO</name>
<dbReference type="RefSeq" id="WP_149544598.1">
    <property type="nucleotide sequence ID" value="NZ_VTPS01000004.1"/>
</dbReference>
<gene>
    <name evidence="2" type="ORF">FWJ32_03525</name>
</gene>
<evidence type="ECO:0000256" key="1">
    <source>
        <dbReference type="SAM" id="MobiDB-lite"/>
    </source>
</evidence>
<evidence type="ECO:0000313" key="3">
    <source>
        <dbReference type="Proteomes" id="UP000322976"/>
    </source>
</evidence>
<accession>A0A5D8QGN5</accession>
<organism evidence="2 3">
    <name type="scientific">Calorimonas adulescens</name>
    <dbReference type="NCBI Taxonomy" id="2606906"/>
    <lineage>
        <taxon>Bacteria</taxon>
        <taxon>Bacillati</taxon>
        <taxon>Bacillota</taxon>
        <taxon>Clostridia</taxon>
        <taxon>Thermoanaerobacterales</taxon>
        <taxon>Thermoanaerobacteraceae</taxon>
        <taxon>Calorimonas</taxon>
    </lineage>
</organism>
<feature type="region of interest" description="Disordered" evidence="1">
    <location>
        <begin position="1"/>
        <end position="20"/>
    </location>
</feature>
<dbReference type="Proteomes" id="UP000322976">
    <property type="component" value="Unassembled WGS sequence"/>
</dbReference>
<sequence length="61" mass="7008">MTDQKDLSRKNKRSITPENAFGEFVPTLHKWVMPNVMRQRAKYMKEISAEKNPGADADTKA</sequence>
<protein>
    <submittedName>
        <fullName evidence="2">Uncharacterized protein</fullName>
    </submittedName>
</protein>
<keyword evidence="3" id="KW-1185">Reference proteome</keyword>
<proteinExistence type="predicted"/>
<comment type="caution">
    <text evidence="2">The sequence shown here is derived from an EMBL/GenBank/DDBJ whole genome shotgun (WGS) entry which is preliminary data.</text>
</comment>
<dbReference type="EMBL" id="VTPS01000004">
    <property type="protein sequence ID" value="TZE82683.1"/>
    <property type="molecule type" value="Genomic_DNA"/>
</dbReference>